<protein>
    <submittedName>
        <fullName evidence="1">Uncharacterized protein</fullName>
    </submittedName>
</protein>
<organism evidence="1 2">
    <name type="scientific">Paracoccus subflavus</name>
    <dbReference type="NCBI Taxonomy" id="2528244"/>
    <lineage>
        <taxon>Bacteria</taxon>
        <taxon>Pseudomonadati</taxon>
        <taxon>Pseudomonadota</taxon>
        <taxon>Alphaproteobacteria</taxon>
        <taxon>Rhodobacterales</taxon>
        <taxon>Paracoccaceae</taxon>
        <taxon>Paracoccus</taxon>
    </lineage>
</organism>
<evidence type="ECO:0000313" key="1">
    <source>
        <dbReference type="EMBL" id="TBN36565.1"/>
    </source>
</evidence>
<reference evidence="1 2" key="1">
    <citation type="submission" date="2019-02" db="EMBL/GenBank/DDBJ databases">
        <title>Paracoccus subflavus sp. nov., isolated from marine sediment of the Pacific Ocean.</title>
        <authorList>
            <person name="Zhang G."/>
        </authorList>
    </citation>
    <scope>NUCLEOTIDE SEQUENCE [LARGE SCALE GENOMIC DNA]</scope>
    <source>
        <strain evidence="1 2">GY0581</strain>
    </source>
</reference>
<dbReference type="AlphaFoldDB" id="A0A4Q9FY61"/>
<dbReference type="OrthoDB" id="9816043at2"/>
<proteinExistence type="predicted"/>
<comment type="caution">
    <text evidence="1">The sequence shown here is derived from an EMBL/GenBank/DDBJ whole genome shotgun (WGS) entry which is preliminary data.</text>
</comment>
<evidence type="ECO:0000313" key="2">
    <source>
        <dbReference type="Proteomes" id="UP000293520"/>
    </source>
</evidence>
<accession>A0A4Q9FY61</accession>
<gene>
    <name evidence="1" type="ORF">EYE42_15480</name>
</gene>
<dbReference type="RefSeq" id="WP_130992213.1">
    <property type="nucleotide sequence ID" value="NZ_SISK01000017.1"/>
</dbReference>
<sequence length="94" mass="10252">MIRDLRGVIEREGAPIGVFLTLSDPSRPMLTEAAGAGQYTLPGTTIAVPRIQIVTIEQAIALRDRAVQIPLARADTFRKPAKEEDATRQQALDL</sequence>
<dbReference type="Proteomes" id="UP000293520">
    <property type="component" value="Unassembled WGS sequence"/>
</dbReference>
<name>A0A4Q9FY61_9RHOB</name>
<dbReference type="EMBL" id="SISK01000017">
    <property type="protein sequence ID" value="TBN36565.1"/>
    <property type="molecule type" value="Genomic_DNA"/>
</dbReference>
<keyword evidence="2" id="KW-1185">Reference proteome</keyword>